<dbReference type="RefSeq" id="WP_255905367.1">
    <property type="nucleotide sequence ID" value="NZ_JAFMZO010000005.1"/>
</dbReference>
<evidence type="ECO:0000313" key="5">
    <source>
        <dbReference type="EMBL" id="MFD2161024.1"/>
    </source>
</evidence>
<dbReference type="GO" id="GO:0016757">
    <property type="term" value="F:glycosyltransferase activity"/>
    <property type="evidence" value="ECO:0007669"/>
    <property type="project" value="UniProtKB-KW"/>
</dbReference>
<keyword evidence="3 5" id="KW-0808">Transferase</keyword>
<evidence type="ECO:0000256" key="2">
    <source>
        <dbReference type="ARBA" id="ARBA00022676"/>
    </source>
</evidence>
<gene>
    <name evidence="5" type="ORF">ACFSJU_01370</name>
</gene>
<dbReference type="EC" id="2.4.-.-" evidence="5"/>
<comment type="caution">
    <text evidence="5">The sequence shown here is derived from an EMBL/GenBank/DDBJ whole genome shotgun (WGS) entry which is preliminary data.</text>
</comment>
<accession>A0ABW4ZGP7</accession>
<dbReference type="PANTHER" id="PTHR43179">
    <property type="entry name" value="RHAMNOSYLTRANSFERASE WBBL"/>
    <property type="match status" value="1"/>
</dbReference>
<keyword evidence="2 5" id="KW-0328">Glycosyltransferase</keyword>
<evidence type="ECO:0000313" key="6">
    <source>
        <dbReference type="Proteomes" id="UP001597387"/>
    </source>
</evidence>
<dbReference type="InterPro" id="IPR029044">
    <property type="entry name" value="Nucleotide-diphossugar_trans"/>
</dbReference>
<evidence type="ECO:0000259" key="4">
    <source>
        <dbReference type="Pfam" id="PF00535"/>
    </source>
</evidence>
<feature type="domain" description="Glycosyltransferase 2-like" evidence="4">
    <location>
        <begin position="52"/>
        <end position="157"/>
    </location>
</feature>
<dbReference type="EMBL" id="JBHUHZ010000001">
    <property type="protein sequence ID" value="MFD2161024.1"/>
    <property type="molecule type" value="Genomic_DNA"/>
</dbReference>
<dbReference type="SUPFAM" id="SSF53448">
    <property type="entry name" value="Nucleotide-diphospho-sugar transferases"/>
    <property type="match status" value="1"/>
</dbReference>
<keyword evidence="6" id="KW-1185">Reference proteome</keyword>
<dbReference type="Pfam" id="PF00535">
    <property type="entry name" value="Glycos_transf_2"/>
    <property type="match status" value="1"/>
</dbReference>
<comment type="similarity">
    <text evidence="1">Belongs to the glycosyltransferase 2 family.</text>
</comment>
<organism evidence="5 6">
    <name type="scientific">Paradesertivirga mongoliensis</name>
    <dbReference type="NCBI Taxonomy" id="2100740"/>
    <lineage>
        <taxon>Bacteria</taxon>
        <taxon>Pseudomonadati</taxon>
        <taxon>Bacteroidota</taxon>
        <taxon>Sphingobacteriia</taxon>
        <taxon>Sphingobacteriales</taxon>
        <taxon>Sphingobacteriaceae</taxon>
        <taxon>Paradesertivirga</taxon>
    </lineage>
</organism>
<name>A0ABW4ZGP7_9SPHI</name>
<protein>
    <submittedName>
        <fullName evidence="5">Glycosyltransferase family 2 protein</fullName>
        <ecNumber evidence="5">2.4.-.-</ecNumber>
    </submittedName>
</protein>
<evidence type="ECO:0000256" key="3">
    <source>
        <dbReference type="ARBA" id="ARBA00022679"/>
    </source>
</evidence>
<reference evidence="6" key="1">
    <citation type="journal article" date="2019" name="Int. J. Syst. Evol. Microbiol.">
        <title>The Global Catalogue of Microorganisms (GCM) 10K type strain sequencing project: providing services to taxonomists for standard genome sequencing and annotation.</title>
        <authorList>
            <consortium name="The Broad Institute Genomics Platform"/>
            <consortium name="The Broad Institute Genome Sequencing Center for Infectious Disease"/>
            <person name="Wu L."/>
            <person name="Ma J."/>
        </authorList>
    </citation>
    <scope>NUCLEOTIDE SEQUENCE [LARGE SCALE GENOMIC DNA]</scope>
    <source>
        <strain evidence="6">KCTC 42217</strain>
    </source>
</reference>
<dbReference type="PANTHER" id="PTHR43179:SF12">
    <property type="entry name" value="GALACTOFURANOSYLTRANSFERASE GLFT2"/>
    <property type="match status" value="1"/>
</dbReference>
<dbReference type="Gene3D" id="3.90.550.10">
    <property type="entry name" value="Spore Coat Polysaccharide Biosynthesis Protein SpsA, Chain A"/>
    <property type="match status" value="1"/>
</dbReference>
<proteinExistence type="inferred from homology"/>
<dbReference type="InterPro" id="IPR001173">
    <property type="entry name" value="Glyco_trans_2-like"/>
</dbReference>
<dbReference type="Proteomes" id="UP001597387">
    <property type="component" value="Unassembled WGS sequence"/>
</dbReference>
<sequence>MLSVDIIILSYARDSNLRALTQQAIDTLYASEDAEKVKFQTIILESERKLSPYQYDNTTTIYPKEAFNFNRYLNIGLKASKSDFICFCNNDIVFFKDWASELLKAMDADKKLLSASPICPKFHPDSEIYPNTGIRYGHEIRKEISGWCFLVRREIFQQIGLFDENFSFWFADADYANTLKKYGIKHGLVTSAMVEHLDGRSTIELDSAMKQEMTTEQFWYYQFKWEHRNYFLYSYRRLRSWLRIMTSRFVLRYKA</sequence>
<evidence type="ECO:0000256" key="1">
    <source>
        <dbReference type="ARBA" id="ARBA00006739"/>
    </source>
</evidence>